<sequence length="298" mass="32252">MATLDVAPATAHQDAAGVARLEELSRAFRSVYERIAPAVVLIRTSGEMERRLPRFHPRIDPENDGQFKGLGSGVIVSEDGYILSNHHVIRNADSIEVTLHDRRRLPARIVGVDSLIDIALLKVEAHGLPTAPLGRSEELQIGQWVLAIGFPLDMGSTLTHGIVSALGRQADVIHEDGNIESFIQTNAVINPGNSGGPLLDLRGRIVGINTAISTKTGFFIGYGLAVPIDLAHEAMDDFLEYGRVVRGYLGITMLEVNARLVRQESLGLEPPRGVFIDSIYSDTPAARSDLTRGDVVLS</sequence>
<feature type="non-terminal residue" evidence="5">
    <location>
        <position position="298"/>
    </location>
</feature>
<dbReference type="InterPro" id="IPR036034">
    <property type="entry name" value="PDZ_sf"/>
</dbReference>
<dbReference type="Gene3D" id="2.30.42.10">
    <property type="match status" value="1"/>
</dbReference>
<protein>
    <recommendedName>
        <fullName evidence="4">PDZ domain-containing protein</fullName>
    </recommendedName>
</protein>
<dbReference type="Pfam" id="PF13365">
    <property type="entry name" value="Trypsin_2"/>
    <property type="match status" value="1"/>
</dbReference>
<evidence type="ECO:0000256" key="1">
    <source>
        <dbReference type="ARBA" id="ARBA00010541"/>
    </source>
</evidence>
<evidence type="ECO:0000259" key="4">
    <source>
        <dbReference type="PROSITE" id="PS50106"/>
    </source>
</evidence>
<organism evidence="5">
    <name type="scientific">marine metagenome</name>
    <dbReference type="NCBI Taxonomy" id="408172"/>
    <lineage>
        <taxon>unclassified sequences</taxon>
        <taxon>metagenomes</taxon>
        <taxon>ecological metagenomes</taxon>
    </lineage>
</organism>
<dbReference type="Gene3D" id="2.40.10.120">
    <property type="match status" value="1"/>
</dbReference>
<dbReference type="SUPFAM" id="SSF50156">
    <property type="entry name" value="PDZ domain-like"/>
    <property type="match status" value="1"/>
</dbReference>
<dbReference type="AlphaFoldDB" id="A0A382KK99"/>
<dbReference type="PANTHER" id="PTHR22939">
    <property type="entry name" value="SERINE PROTEASE FAMILY S1C HTRA-RELATED"/>
    <property type="match status" value="1"/>
</dbReference>
<evidence type="ECO:0000313" key="5">
    <source>
        <dbReference type="EMBL" id="SVC24910.1"/>
    </source>
</evidence>
<dbReference type="InterPro" id="IPR001478">
    <property type="entry name" value="PDZ"/>
</dbReference>
<dbReference type="PRINTS" id="PR00834">
    <property type="entry name" value="PROTEASES2C"/>
</dbReference>
<proteinExistence type="inferred from homology"/>
<reference evidence="5" key="1">
    <citation type="submission" date="2018-05" db="EMBL/GenBank/DDBJ databases">
        <authorList>
            <person name="Lanie J.A."/>
            <person name="Ng W.-L."/>
            <person name="Kazmierczak K.M."/>
            <person name="Andrzejewski T.M."/>
            <person name="Davidsen T.M."/>
            <person name="Wayne K.J."/>
            <person name="Tettelin H."/>
            <person name="Glass J.I."/>
            <person name="Rusch D."/>
            <person name="Podicherti R."/>
            <person name="Tsui H.-C.T."/>
            <person name="Winkler M.E."/>
        </authorList>
    </citation>
    <scope>NUCLEOTIDE SEQUENCE</scope>
</reference>
<accession>A0A382KK99</accession>
<gene>
    <name evidence="5" type="ORF">METZ01_LOCUS277764</name>
</gene>
<dbReference type="GO" id="GO:0004252">
    <property type="term" value="F:serine-type endopeptidase activity"/>
    <property type="evidence" value="ECO:0007669"/>
    <property type="project" value="InterPro"/>
</dbReference>
<dbReference type="GO" id="GO:0006508">
    <property type="term" value="P:proteolysis"/>
    <property type="evidence" value="ECO:0007669"/>
    <property type="project" value="UniProtKB-KW"/>
</dbReference>
<dbReference type="InterPro" id="IPR009003">
    <property type="entry name" value="Peptidase_S1_PA"/>
</dbReference>
<name>A0A382KK99_9ZZZZ</name>
<keyword evidence="2" id="KW-0645">Protease</keyword>
<dbReference type="PROSITE" id="PS50106">
    <property type="entry name" value="PDZ"/>
    <property type="match status" value="1"/>
</dbReference>
<evidence type="ECO:0000256" key="3">
    <source>
        <dbReference type="ARBA" id="ARBA00022801"/>
    </source>
</evidence>
<keyword evidence="3" id="KW-0378">Hydrolase</keyword>
<dbReference type="PANTHER" id="PTHR22939:SF129">
    <property type="entry name" value="SERINE PROTEASE HTRA2, MITOCHONDRIAL"/>
    <property type="match status" value="1"/>
</dbReference>
<dbReference type="SUPFAM" id="SSF50494">
    <property type="entry name" value="Trypsin-like serine proteases"/>
    <property type="match status" value="1"/>
</dbReference>
<feature type="domain" description="PDZ" evidence="4">
    <location>
        <begin position="238"/>
        <end position="298"/>
    </location>
</feature>
<evidence type="ECO:0000256" key="2">
    <source>
        <dbReference type="ARBA" id="ARBA00022670"/>
    </source>
</evidence>
<comment type="similarity">
    <text evidence="1">Belongs to the peptidase S1C family.</text>
</comment>
<dbReference type="EMBL" id="UINC01081247">
    <property type="protein sequence ID" value="SVC24910.1"/>
    <property type="molecule type" value="Genomic_DNA"/>
</dbReference>
<dbReference type="InterPro" id="IPR001940">
    <property type="entry name" value="Peptidase_S1C"/>
</dbReference>